<gene>
    <name evidence="1" type="ORF">AVEN_123247_1</name>
</gene>
<reference evidence="1 2" key="1">
    <citation type="journal article" date="2019" name="Sci. Rep.">
        <title>Orb-weaving spider Araneus ventricosus genome elucidates the spidroin gene catalogue.</title>
        <authorList>
            <person name="Kono N."/>
            <person name="Nakamura H."/>
            <person name="Ohtoshi R."/>
            <person name="Moran D.A.P."/>
            <person name="Shinohara A."/>
            <person name="Yoshida Y."/>
            <person name="Fujiwara M."/>
            <person name="Mori M."/>
            <person name="Tomita M."/>
            <person name="Arakawa K."/>
        </authorList>
    </citation>
    <scope>NUCLEOTIDE SEQUENCE [LARGE SCALE GENOMIC DNA]</scope>
</reference>
<comment type="caution">
    <text evidence="1">The sequence shown here is derived from an EMBL/GenBank/DDBJ whole genome shotgun (WGS) entry which is preliminary data.</text>
</comment>
<organism evidence="1 2">
    <name type="scientific">Araneus ventricosus</name>
    <name type="common">Orbweaver spider</name>
    <name type="synonym">Epeira ventricosa</name>
    <dbReference type="NCBI Taxonomy" id="182803"/>
    <lineage>
        <taxon>Eukaryota</taxon>
        <taxon>Metazoa</taxon>
        <taxon>Ecdysozoa</taxon>
        <taxon>Arthropoda</taxon>
        <taxon>Chelicerata</taxon>
        <taxon>Arachnida</taxon>
        <taxon>Araneae</taxon>
        <taxon>Araneomorphae</taxon>
        <taxon>Entelegynae</taxon>
        <taxon>Araneoidea</taxon>
        <taxon>Araneidae</taxon>
        <taxon>Araneus</taxon>
    </lineage>
</organism>
<evidence type="ECO:0000313" key="1">
    <source>
        <dbReference type="EMBL" id="GBN05145.1"/>
    </source>
</evidence>
<dbReference type="AlphaFoldDB" id="A0A4Y2KS22"/>
<evidence type="ECO:0000313" key="2">
    <source>
        <dbReference type="Proteomes" id="UP000499080"/>
    </source>
</evidence>
<protein>
    <submittedName>
        <fullName evidence="1">Uncharacterized protein</fullName>
    </submittedName>
</protein>
<dbReference type="EMBL" id="BGPR01004945">
    <property type="protein sequence ID" value="GBN05145.1"/>
    <property type="molecule type" value="Genomic_DNA"/>
</dbReference>
<dbReference type="Proteomes" id="UP000499080">
    <property type="component" value="Unassembled WGS sequence"/>
</dbReference>
<accession>A0A4Y2KS22</accession>
<sequence length="103" mass="11180">MLSKGSHIPALLCVPIRRSPMGSSRVSAGATPCNHHTQLLDSRRSPLGTAQRLKSYAEGHRHVGTIHFGVGATVHSQQSRLLHPAKDPSAVDKLTFPRKIMVQ</sequence>
<keyword evidence="2" id="KW-1185">Reference proteome</keyword>
<proteinExistence type="predicted"/>
<name>A0A4Y2KS22_ARAVE</name>